<sequence length="1102" mass="126846">MISNILSVAKYESKILIRSWFFKVFTVLAILILGFFDFALLIMEDSGGFWLVKAIPANLPYLNLLLLNTGQAVICIFLSSEFLKRDKKLDTSEVFYVRPLSNAEYVIGKIWGNLRVFLILNLIIMAIALLFNVMTSGMAVDWQSYIFYFLLISIPTLVFIIGLSIFLMLVLKNQALTFIILLGYIGLTIFYISDKFYYLFDYMAYSLPLVKSTIVGFTNWETVLNHRAIYFFAGLAFIFFTIFLFRRLPNSSRSNYPWLFLSFCMLLVSGAAGYKHVHSILEESDMRALYTAVNNKYVHTPKMIIDRYDISVEQHPETFSSEVTMKGTVLEPASVFTFCLNPGLQVQEITRGGKKLGFERDNQILLVDFGEKIVPSDTVTFSVKYGGRIDSKFCYLDIPAEVLQKENKNFLFNIDKQYVFQTKDYLLFTPETYWYPRPGTAYSDVSSDWQQTYFSRFGLQVKPLPGLVPLSQGEGVKGEDGSYSFAAEYPAQTVSLLIGKYKQQSLESDSTLYSIWHIEGNDYYTATFDSILDTVPSFIHNIRENLERTYKLSYPFKRFSVVEVPVQFSTYPRAWSQAQEAVQPEMVLFPEKGCVFGQLDVERAWKNQIKWSKRGGREITEEEAKIRALNNFLWIFTRLEGNYNFSSSGRGNYNISSQANPYFLFPQLYNFRYNIFSPEWPIANAAIELYLQKKSDNSGWERDINGISNNEKASLLMEKQTFKELLTDVEHRDLLNNIISLKTYRLFAVPEINIGVDAFRDSLYTLLERNTFRNIQFESLLDTLGQVGHADIRSGFAEWERPTPLPYYSLERFEVTKVTNRGEENFVLKIQISNNSDYEGIVHLEIQGVQRGGPDLDPRANRKIVLEPHQTKLLVSVWENAPRYVIVNTLISGNLPSVIGQQIGNIKEERRREVDTEGDFIISGSSRDNKDEIIVDNEDTTLFVLSEPDVVGLLPKWLDKVEDTSFKYSGVSDWRPPLQWTATTNNNYYGKYIRSAYVIKSGNGSQTATWKVPIPAEGQYDVYYYVSKSNEIRYNNRAEGEYRFKVRQGEESEDAYIDLQRANEGWEQFGVYYFTADTAYITLTNECKLRSVAADAVKLVKR</sequence>
<keyword evidence="4" id="KW-1185">Reference proteome</keyword>
<evidence type="ECO:0000313" key="4">
    <source>
        <dbReference type="Proteomes" id="UP000033035"/>
    </source>
</evidence>
<feature type="transmembrane region" description="Helical" evidence="1">
    <location>
        <begin position="257"/>
        <end position="274"/>
    </location>
</feature>
<organism evidence="3 4">
    <name type="scientific">Parabacteroides gordonii MS-1 = DSM 23371</name>
    <dbReference type="NCBI Taxonomy" id="1203610"/>
    <lineage>
        <taxon>Bacteria</taxon>
        <taxon>Pseudomonadati</taxon>
        <taxon>Bacteroidota</taxon>
        <taxon>Bacteroidia</taxon>
        <taxon>Bacteroidales</taxon>
        <taxon>Tannerellaceae</taxon>
        <taxon>Parabacteroides</taxon>
    </lineage>
</organism>
<feature type="transmembrane region" description="Helical" evidence="1">
    <location>
        <begin position="175"/>
        <end position="193"/>
    </location>
</feature>
<keyword evidence="1" id="KW-1133">Transmembrane helix</keyword>
<gene>
    <name evidence="3" type="ORF">HMPREF1536_01874</name>
</gene>
<comment type="caution">
    <text evidence="3">The sequence shown here is derived from an EMBL/GenBank/DDBJ whole genome shotgun (WGS) entry which is preliminary data.</text>
</comment>
<evidence type="ECO:0000259" key="2">
    <source>
        <dbReference type="Pfam" id="PF25275"/>
    </source>
</evidence>
<evidence type="ECO:0000256" key="1">
    <source>
        <dbReference type="SAM" id="Phobius"/>
    </source>
</evidence>
<dbReference type="Pfam" id="PF25275">
    <property type="entry name" value="Golvesin_C"/>
    <property type="match status" value="1"/>
</dbReference>
<evidence type="ECO:0000313" key="3">
    <source>
        <dbReference type="EMBL" id="KKB58065.1"/>
    </source>
</evidence>
<dbReference type="STRING" id="1203610.HMPREF1536_01874"/>
<accession>A0A0F5JKI2</accession>
<keyword evidence="1" id="KW-0812">Transmembrane</keyword>
<dbReference type="Proteomes" id="UP000033035">
    <property type="component" value="Unassembled WGS sequence"/>
</dbReference>
<feature type="transmembrane region" description="Helical" evidence="1">
    <location>
        <begin position="116"/>
        <end position="139"/>
    </location>
</feature>
<name>A0A0F5JKI2_9BACT</name>
<proteinExistence type="predicted"/>
<dbReference type="EMBL" id="AQHW01000011">
    <property type="protein sequence ID" value="KKB58065.1"/>
    <property type="molecule type" value="Genomic_DNA"/>
</dbReference>
<feature type="transmembrane region" description="Helical" evidence="1">
    <location>
        <begin position="20"/>
        <end position="41"/>
    </location>
</feature>
<dbReference type="PATRIC" id="fig|1203610.3.peg.1925"/>
<dbReference type="InterPro" id="IPR033803">
    <property type="entry name" value="CBD-like_Golvesin-Xly"/>
</dbReference>
<feature type="transmembrane region" description="Helical" evidence="1">
    <location>
        <begin position="61"/>
        <end position="79"/>
    </location>
</feature>
<feature type="transmembrane region" description="Helical" evidence="1">
    <location>
        <begin position="145"/>
        <end position="168"/>
    </location>
</feature>
<feature type="domain" description="Golvesin/Xly CBD-like" evidence="2">
    <location>
        <begin position="979"/>
        <end position="1100"/>
    </location>
</feature>
<feature type="transmembrane region" description="Helical" evidence="1">
    <location>
        <begin position="228"/>
        <end position="245"/>
    </location>
</feature>
<dbReference type="RefSeq" id="WP_028729995.1">
    <property type="nucleotide sequence ID" value="NZ_KE386765.1"/>
</dbReference>
<reference evidence="3 4" key="1">
    <citation type="submission" date="2013-04" db="EMBL/GenBank/DDBJ databases">
        <title>The Genome Sequence of Parabacteroides gordonii DSM 23371.</title>
        <authorList>
            <consortium name="The Broad Institute Genomics Platform"/>
            <person name="Earl A."/>
            <person name="Ward D."/>
            <person name="Feldgarden M."/>
            <person name="Gevers D."/>
            <person name="Martens E."/>
            <person name="Sakamoto M."/>
            <person name="Benno Y."/>
            <person name="Suzuki N."/>
            <person name="Matsunaga N."/>
            <person name="Koshihara K."/>
            <person name="Seki M."/>
            <person name="Komiya H."/>
            <person name="Walker B."/>
            <person name="Young S."/>
            <person name="Zeng Q."/>
            <person name="Gargeya S."/>
            <person name="Fitzgerald M."/>
            <person name="Haas B."/>
            <person name="Abouelleil A."/>
            <person name="Allen A.W."/>
            <person name="Alvarado L."/>
            <person name="Arachchi H.M."/>
            <person name="Berlin A.M."/>
            <person name="Chapman S.B."/>
            <person name="Gainer-Dewar J."/>
            <person name="Goldberg J."/>
            <person name="Griggs A."/>
            <person name="Gujja S."/>
            <person name="Hansen M."/>
            <person name="Howarth C."/>
            <person name="Imamovic A."/>
            <person name="Ireland A."/>
            <person name="Larimer J."/>
            <person name="McCowan C."/>
            <person name="Murphy C."/>
            <person name="Pearson M."/>
            <person name="Poon T.W."/>
            <person name="Priest M."/>
            <person name="Roberts A."/>
            <person name="Saif S."/>
            <person name="Shea T."/>
            <person name="Sisk P."/>
            <person name="Sykes S."/>
            <person name="Wortman J."/>
            <person name="Nusbaum C."/>
            <person name="Birren B."/>
        </authorList>
    </citation>
    <scope>NUCLEOTIDE SEQUENCE [LARGE SCALE GENOMIC DNA]</scope>
    <source>
        <strain evidence="3 4">MS-1</strain>
    </source>
</reference>
<protein>
    <recommendedName>
        <fullName evidence="2">Golvesin/Xly CBD-like domain-containing protein</fullName>
    </recommendedName>
</protein>
<keyword evidence="1" id="KW-0472">Membrane</keyword>
<dbReference type="HOGENOM" id="CLU_284665_0_0_10"/>
<dbReference type="AlphaFoldDB" id="A0A0F5JKI2"/>